<keyword evidence="2" id="KW-1185">Reference proteome</keyword>
<comment type="caution">
    <text evidence="1">The sequence shown here is derived from an EMBL/GenBank/DDBJ whole genome shotgun (WGS) entry which is preliminary data.</text>
</comment>
<proteinExistence type="predicted"/>
<accession>A0ACC2SLX0</accession>
<name>A0ACC2SLX0_9FUNG</name>
<protein>
    <submittedName>
        <fullName evidence="1">Uncharacterized protein</fullName>
    </submittedName>
</protein>
<evidence type="ECO:0000313" key="1">
    <source>
        <dbReference type="EMBL" id="KAJ9063267.1"/>
    </source>
</evidence>
<dbReference type="Proteomes" id="UP001165960">
    <property type="component" value="Unassembled WGS sequence"/>
</dbReference>
<gene>
    <name evidence="1" type="ORF">DSO57_1001705</name>
</gene>
<dbReference type="EMBL" id="QTSX02004974">
    <property type="protein sequence ID" value="KAJ9063267.1"/>
    <property type="molecule type" value="Genomic_DNA"/>
</dbReference>
<evidence type="ECO:0000313" key="2">
    <source>
        <dbReference type="Proteomes" id="UP001165960"/>
    </source>
</evidence>
<reference evidence="1" key="1">
    <citation type="submission" date="2022-04" db="EMBL/GenBank/DDBJ databases">
        <title>Genome of the entomopathogenic fungus Entomophthora muscae.</title>
        <authorList>
            <person name="Elya C."/>
            <person name="Lovett B.R."/>
            <person name="Lee E."/>
            <person name="Macias A.M."/>
            <person name="Hajek A.E."/>
            <person name="De Bivort B.L."/>
            <person name="Kasson M.T."/>
            <person name="De Fine Licht H.H."/>
            <person name="Stajich J.E."/>
        </authorList>
    </citation>
    <scope>NUCLEOTIDE SEQUENCE</scope>
    <source>
        <strain evidence="1">Berkeley</strain>
    </source>
</reference>
<sequence length="128" mass="14361">MVHVRPLLLASTSNYATLGMVEVEGRLHTPSSSLVSMVVIFFLPSCFSYQKFPHRHPRRGLPALFLASIRPKRKMLARNRRMNCLLTIVKGLRSTGGVLYCTLAVASVGTEINNYQQCILPFDYFGKS</sequence>
<organism evidence="1 2">
    <name type="scientific">Entomophthora muscae</name>
    <dbReference type="NCBI Taxonomy" id="34485"/>
    <lineage>
        <taxon>Eukaryota</taxon>
        <taxon>Fungi</taxon>
        <taxon>Fungi incertae sedis</taxon>
        <taxon>Zoopagomycota</taxon>
        <taxon>Entomophthoromycotina</taxon>
        <taxon>Entomophthoromycetes</taxon>
        <taxon>Entomophthorales</taxon>
        <taxon>Entomophthoraceae</taxon>
        <taxon>Entomophthora</taxon>
    </lineage>
</organism>